<evidence type="ECO:0000256" key="1">
    <source>
        <dbReference type="ARBA" id="ARBA00001055"/>
    </source>
</evidence>
<evidence type="ECO:0000256" key="2">
    <source>
        <dbReference type="ARBA" id="ARBA00004496"/>
    </source>
</evidence>
<keyword evidence="7 10" id="KW-0443">Lipid metabolism</keyword>
<dbReference type="CDD" id="cd01288">
    <property type="entry name" value="FabZ"/>
    <property type="match status" value="1"/>
</dbReference>
<evidence type="ECO:0000256" key="10">
    <source>
        <dbReference type="HAMAP-Rule" id="MF_00406"/>
    </source>
</evidence>
<evidence type="ECO:0000256" key="8">
    <source>
        <dbReference type="ARBA" id="ARBA00023239"/>
    </source>
</evidence>
<comment type="caution">
    <text evidence="11">The sequence shown here is derived from an EMBL/GenBank/DDBJ whole genome shotgun (WGS) entry which is preliminary data.</text>
</comment>
<dbReference type="EMBL" id="JANPWE010000003">
    <property type="protein sequence ID" value="MCR6545398.1"/>
    <property type="molecule type" value="Genomic_DNA"/>
</dbReference>
<keyword evidence="8 10" id="KW-0456">Lyase</keyword>
<dbReference type="NCBIfam" id="TIGR01750">
    <property type="entry name" value="fabZ"/>
    <property type="match status" value="1"/>
</dbReference>
<comment type="subcellular location">
    <subcellularLocation>
        <location evidence="2 10">Cytoplasm</location>
    </subcellularLocation>
</comment>
<dbReference type="InterPro" id="IPR029069">
    <property type="entry name" value="HotDog_dom_sf"/>
</dbReference>
<gene>
    <name evidence="10 11" type="primary">fabZ</name>
    <name evidence="11" type="ORF">NVS47_07695</name>
</gene>
<sequence length="142" mass="15906">MLDIKEIQQILPHRYPFLLVDKVLEIEEDQRIVGQKNVTVNEPFFQGHFPGYPVMPGVLIVEALAQLGAVMVLRKPEFAGKIAFFAGIDKLRFRRQVVPGDVLRLEVEVLNFRGSIGKAKGRATVDGELACEGEIMFAIQKS</sequence>
<dbReference type="HAMAP" id="MF_00406">
    <property type="entry name" value="FabZ"/>
    <property type="match status" value="1"/>
</dbReference>
<organism evidence="11 12">
    <name type="scientific">Dehalobacterium formicoaceticum</name>
    <dbReference type="NCBI Taxonomy" id="51515"/>
    <lineage>
        <taxon>Bacteria</taxon>
        <taxon>Bacillati</taxon>
        <taxon>Bacillota</taxon>
        <taxon>Clostridia</taxon>
        <taxon>Eubacteriales</taxon>
        <taxon>Peptococcaceae</taxon>
        <taxon>Dehalobacterium</taxon>
    </lineage>
</organism>
<dbReference type="Gene3D" id="3.10.129.10">
    <property type="entry name" value="Hotdog Thioesterase"/>
    <property type="match status" value="1"/>
</dbReference>
<comment type="catalytic activity">
    <reaction evidence="1 10">
        <text>a (3R)-hydroxyacyl-[ACP] = a (2E)-enoyl-[ACP] + H2O</text>
        <dbReference type="Rhea" id="RHEA:13097"/>
        <dbReference type="Rhea" id="RHEA-COMP:9925"/>
        <dbReference type="Rhea" id="RHEA-COMP:9945"/>
        <dbReference type="ChEBI" id="CHEBI:15377"/>
        <dbReference type="ChEBI" id="CHEBI:78784"/>
        <dbReference type="ChEBI" id="CHEBI:78827"/>
        <dbReference type="EC" id="4.2.1.59"/>
    </reaction>
</comment>
<evidence type="ECO:0000256" key="4">
    <source>
        <dbReference type="ARBA" id="ARBA00022490"/>
    </source>
</evidence>
<keyword evidence="4 10" id="KW-0963">Cytoplasm</keyword>
<dbReference type="NCBIfam" id="NF000582">
    <property type="entry name" value="PRK00006.1"/>
    <property type="match status" value="1"/>
</dbReference>
<feature type="active site" evidence="10">
    <location>
        <position position="48"/>
    </location>
</feature>
<evidence type="ECO:0000256" key="3">
    <source>
        <dbReference type="ARBA" id="ARBA00009174"/>
    </source>
</evidence>
<name>A0ABT1Y3E9_9FIRM</name>
<evidence type="ECO:0000256" key="9">
    <source>
        <dbReference type="ARBA" id="ARBA00025049"/>
    </source>
</evidence>
<dbReference type="EC" id="4.2.1.59" evidence="10"/>
<dbReference type="InterPro" id="IPR013114">
    <property type="entry name" value="FabA_FabZ"/>
</dbReference>
<keyword evidence="6 10" id="KW-0441">Lipid A biosynthesis</keyword>
<accession>A0ABT1Y3E9</accession>
<evidence type="ECO:0000256" key="5">
    <source>
        <dbReference type="ARBA" id="ARBA00022516"/>
    </source>
</evidence>
<comment type="similarity">
    <text evidence="3 10">Belongs to the thioester dehydratase family. FabZ subfamily.</text>
</comment>
<proteinExistence type="inferred from homology"/>
<reference evidence="11 12" key="1">
    <citation type="submission" date="2022-08" db="EMBL/GenBank/DDBJ databases">
        <title>Proteogenomics of the novel Dehalobacterium formicoaceticum strain EZ94 highlights a key role of methyltransferases during anaerobic dichloromethane degradation.</title>
        <authorList>
            <person name="Wasmund K."/>
        </authorList>
    </citation>
    <scope>NUCLEOTIDE SEQUENCE [LARGE SCALE GENOMIC DNA]</scope>
    <source>
        <strain evidence="11 12">EZ94</strain>
    </source>
</reference>
<dbReference type="RefSeq" id="WP_257913061.1">
    <property type="nucleotide sequence ID" value="NZ_JANPWE010000003.1"/>
</dbReference>
<keyword evidence="12" id="KW-1185">Reference proteome</keyword>
<evidence type="ECO:0000313" key="12">
    <source>
        <dbReference type="Proteomes" id="UP001524944"/>
    </source>
</evidence>
<dbReference type="GO" id="GO:0019171">
    <property type="term" value="F:(3R)-hydroxyacyl-[acyl-carrier-protein] dehydratase activity"/>
    <property type="evidence" value="ECO:0007669"/>
    <property type="project" value="UniProtKB-EC"/>
</dbReference>
<evidence type="ECO:0000256" key="6">
    <source>
        <dbReference type="ARBA" id="ARBA00022556"/>
    </source>
</evidence>
<protein>
    <recommendedName>
        <fullName evidence="10">3-hydroxyacyl-[acyl-carrier-protein] dehydratase FabZ</fullName>
        <ecNumber evidence="10">4.2.1.59</ecNumber>
    </recommendedName>
    <alternativeName>
        <fullName evidence="10">(3R)-hydroxymyristoyl-[acyl-carrier-protein] dehydratase</fullName>
        <shortName evidence="10">(3R)-hydroxymyristoyl-ACP dehydrase</shortName>
    </alternativeName>
    <alternativeName>
        <fullName evidence="10">Beta-hydroxyacyl-ACP dehydratase</fullName>
    </alternativeName>
</protein>
<dbReference type="PANTHER" id="PTHR30272">
    <property type="entry name" value="3-HYDROXYACYL-[ACYL-CARRIER-PROTEIN] DEHYDRATASE"/>
    <property type="match status" value="1"/>
</dbReference>
<dbReference type="Pfam" id="PF07977">
    <property type="entry name" value="FabA"/>
    <property type="match status" value="1"/>
</dbReference>
<evidence type="ECO:0000256" key="7">
    <source>
        <dbReference type="ARBA" id="ARBA00023098"/>
    </source>
</evidence>
<keyword evidence="5 10" id="KW-0444">Lipid biosynthesis</keyword>
<dbReference type="PANTHER" id="PTHR30272:SF1">
    <property type="entry name" value="3-HYDROXYACYL-[ACYL-CARRIER-PROTEIN] DEHYDRATASE"/>
    <property type="match status" value="1"/>
</dbReference>
<dbReference type="Proteomes" id="UP001524944">
    <property type="component" value="Unassembled WGS sequence"/>
</dbReference>
<comment type="function">
    <text evidence="9 10">Involved in unsaturated fatty acids biosynthesis. Catalyzes the dehydration of short chain beta-hydroxyacyl-ACPs and long chain saturated and unsaturated beta-hydroxyacyl-ACPs.</text>
</comment>
<dbReference type="SUPFAM" id="SSF54637">
    <property type="entry name" value="Thioesterase/thiol ester dehydrase-isomerase"/>
    <property type="match status" value="1"/>
</dbReference>
<evidence type="ECO:0000313" key="11">
    <source>
        <dbReference type="EMBL" id="MCR6545398.1"/>
    </source>
</evidence>
<dbReference type="InterPro" id="IPR010084">
    <property type="entry name" value="FabZ"/>
</dbReference>